<evidence type="ECO:0000256" key="7">
    <source>
        <dbReference type="ARBA" id="ARBA00023004"/>
    </source>
</evidence>
<keyword evidence="6" id="KW-0479">Metal-binding</keyword>
<dbReference type="SFLD" id="SFLDG01082">
    <property type="entry name" value="B12-binding_domain_containing"/>
    <property type="match status" value="1"/>
</dbReference>
<keyword evidence="4" id="KW-0808">Transferase</keyword>
<evidence type="ECO:0000256" key="8">
    <source>
        <dbReference type="ARBA" id="ARBA00023014"/>
    </source>
</evidence>
<dbReference type="PROSITE" id="PS51449">
    <property type="entry name" value="MTTASE_N"/>
    <property type="match status" value="1"/>
</dbReference>
<dbReference type="PANTHER" id="PTHR43837">
    <property type="entry name" value="RIBOSOMAL PROTEIN S12 METHYLTHIOTRANSFERASE RIMO"/>
    <property type="match status" value="1"/>
</dbReference>
<dbReference type="PANTHER" id="PTHR43837:SF1">
    <property type="entry name" value="RIBOSOMAL PROTEIN US12 METHYLTHIOTRANSFERASE RIMO"/>
    <property type="match status" value="1"/>
</dbReference>
<dbReference type="InterPro" id="IPR058240">
    <property type="entry name" value="rSAM_sf"/>
</dbReference>
<dbReference type="InterPro" id="IPR007197">
    <property type="entry name" value="rSAM"/>
</dbReference>
<feature type="domain" description="Radical SAM core" evidence="10">
    <location>
        <begin position="145"/>
        <end position="373"/>
    </location>
</feature>
<dbReference type="InterPro" id="IPR005840">
    <property type="entry name" value="Ribosomal_uS12_MeSTrfase_RimO"/>
</dbReference>
<keyword evidence="3" id="KW-0963">Cytoplasm</keyword>
<evidence type="ECO:0000256" key="6">
    <source>
        <dbReference type="ARBA" id="ARBA00022723"/>
    </source>
</evidence>
<dbReference type="CDD" id="cd01335">
    <property type="entry name" value="Radical_SAM"/>
    <property type="match status" value="1"/>
</dbReference>
<keyword evidence="5" id="KW-0949">S-adenosyl-L-methionine</keyword>
<dbReference type="Gene3D" id="3.40.50.12160">
    <property type="entry name" value="Methylthiotransferase, N-terminal domain"/>
    <property type="match status" value="1"/>
</dbReference>
<dbReference type="PROSITE" id="PS01278">
    <property type="entry name" value="MTTASE_RADICAL"/>
    <property type="match status" value="1"/>
</dbReference>
<dbReference type="Gene3D" id="3.80.30.20">
    <property type="entry name" value="tm_1862 like domain"/>
    <property type="match status" value="1"/>
</dbReference>
<organism evidence="11 12">
    <name type="scientific">Lentisphaera profundi</name>
    <dbReference type="NCBI Taxonomy" id="1658616"/>
    <lineage>
        <taxon>Bacteria</taxon>
        <taxon>Pseudomonadati</taxon>
        <taxon>Lentisphaerota</taxon>
        <taxon>Lentisphaeria</taxon>
        <taxon>Lentisphaerales</taxon>
        <taxon>Lentisphaeraceae</taxon>
        <taxon>Lentisphaera</taxon>
    </lineage>
</organism>
<sequence length="437" mass="49774">MTQKPNLDTKKASVYTLGCRLNQSESSVMEQGLKEQGFEIVDFKTDSNLAIVNTCTVTARADSDCRNVIRSYIRRNPDAFVAVVGCYSQMGYKTLSEIEGVDLIIGNQDKMSVLDYVSMGKNEKPLIIRDRIVKEDFTIDTMGQSDSKTRANLKIQDGCDFMCTFCIIPMARGRSRSREMDNLLEEARVLIAQGFREIVITGVNVATYESQGRTFLDVIDQLNELEGIERIRISSIEPTTIPEKIFDYMADPNHALVPYLHIPLQSGSDKILKIMKRRYERQDFLDFIKKASERVPDLCIGTDVMVGMCGEGDAEFEETCDFLIKSPVNYFHVFTFSERDGTPAVKMEEKVSPKEKSHRSSVLRAISERKRLKFYSEYIGREFDVLFESGHDGLWTGYTENFIRVSVEYSGNLSRHIRRVKITHTVADFAMAELVDE</sequence>
<evidence type="ECO:0000256" key="4">
    <source>
        <dbReference type="ARBA" id="ARBA00022679"/>
    </source>
</evidence>
<evidence type="ECO:0000256" key="5">
    <source>
        <dbReference type="ARBA" id="ARBA00022691"/>
    </source>
</evidence>
<dbReference type="SFLD" id="SFLDS00029">
    <property type="entry name" value="Radical_SAM"/>
    <property type="match status" value="1"/>
</dbReference>
<dbReference type="SFLD" id="SFLDG01061">
    <property type="entry name" value="methylthiotransferase"/>
    <property type="match status" value="1"/>
</dbReference>
<dbReference type="EMBL" id="CP117812">
    <property type="protein sequence ID" value="WDE98757.1"/>
    <property type="molecule type" value="Genomic_DNA"/>
</dbReference>
<keyword evidence="8" id="KW-0411">Iron-sulfur</keyword>
<gene>
    <name evidence="11" type="primary">mtaB</name>
    <name evidence="11" type="ORF">PQO03_13015</name>
</gene>
<accession>A0ABY7W0W0</accession>
<dbReference type="InterPro" id="IPR013848">
    <property type="entry name" value="Methylthiotransferase_N"/>
</dbReference>
<evidence type="ECO:0000313" key="12">
    <source>
        <dbReference type="Proteomes" id="UP001214250"/>
    </source>
</evidence>
<dbReference type="PROSITE" id="PS51918">
    <property type="entry name" value="RADICAL_SAM"/>
    <property type="match status" value="1"/>
</dbReference>
<dbReference type="RefSeq" id="WP_274153626.1">
    <property type="nucleotide sequence ID" value="NZ_CP117812.1"/>
</dbReference>
<dbReference type="InterPro" id="IPR006638">
    <property type="entry name" value="Elp3/MiaA/NifB-like_rSAM"/>
</dbReference>
<proteinExistence type="predicted"/>
<dbReference type="Pfam" id="PF00919">
    <property type="entry name" value="UPF0004"/>
    <property type="match status" value="1"/>
</dbReference>
<feature type="domain" description="MTTase N-terminal" evidence="9">
    <location>
        <begin position="10"/>
        <end position="122"/>
    </location>
</feature>
<keyword evidence="7" id="KW-0408">Iron</keyword>
<keyword evidence="2" id="KW-0004">4Fe-4S</keyword>
<dbReference type="InterPro" id="IPR038135">
    <property type="entry name" value="Methylthiotransferase_N_sf"/>
</dbReference>
<protein>
    <submittedName>
        <fullName evidence="11">tRNA (N(6)-L-threonylcarbamoyladenosine(37)-C(2))-methylthiotransferase MtaB</fullName>
    </submittedName>
</protein>
<dbReference type="NCBIfam" id="TIGR00089">
    <property type="entry name" value="MiaB/RimO family radical SAM methylthiotransferase"/>
    <property type="match status" value="1"/>
</dbReference>
<evidence type="ECO:0000256" key="1">
    <source>
        <dbReference type="ARBA" id="ARBA00001966"/>
    </source>
</evidence>
<dbReference type="Pfam" id="PF04055">
    <property type="entry name" value="Radical_SAM"/>
    <property type="match status" value="1"/>
</dbReference>
<evidence type="ECO:0000256" key="2">
    <source>
        <dbReference type="ARBA" id="ARBA00022485"/>
    </source>
</evidence>
<dbReference type="InterPro" id="IPR020612">
    <property type="entry name" value="Methylthiotransferase_CS"/>
</dbReference>
<dbReference type="InterPro" id="IPR023404">
    <property type="entry name" value="rSAM_horseshoe"/>
</dbReference>
<comment type="cofactor">
    <cofactor evidence="1">
        <name>[4Fe-4S] cluster</name>
        <dbReference type="ChEBI" id="CHEBI:49883"/>
    </cofactor>
</comment>
<evidence type="ECO:0000259" key="9">
    <source>
        <dbReference type="PROSITE" id="PS51449"/>
    </source>
</evidence>
<name>A0ABY7W0W0_9BACT</name>
<dbReference type="InterPro" id="IPR005839">
    <property type="entry name" value="Methylthiotransferase"/>
</dbReference>
<reference evidence="11 12" key="1">
    <citation type="submission" date="2023-02" db="EMBL/GenBank/DDBJ databases">
        <title>Genome sequence of Lentisphaera profundi SAORIC-696.</title>
        <authorList>
            <person name="Kim e."/>
            <person name="Cho J.-C."/>
            <person name="Choi A."/>
            <person name="Kang I."/>
        </authorList>
    </citation>
    <scope>NUCLEOTIDE SEQUENCE [LARGE SCALE GENOMIC DNA]</scope>
    <source>
        <strain evidence="11 12">SAORIC-696</strain>
    </source>
</reference>
<keyword evidence="12" id="KW-1185">Reference proteome</keyword>
<evidence type="ECO:0000259" key="10">
    <source>
        <dbReference type="PROSITE" id="PS51918"/>
    </source>
</evidence>
<evidence type="ECO:0000256" key="3">
    <source>
        <dbReference type="ARBA" id="ARBA00022490"/>
    </source>
</evidence>
<dbReference type="InterPro" id="IPR006467">
    <property type="entry name" value="MiaB-like_bact"/>
</dbReference>
<dbReference type="Proteomes" id="UP001214250">
    <property type="component" value="Chromosome 2"/>
</dbReference>
<dbReference type="SMART" id="SM00729">
    <property type="entry name" value="Elp3"/>
    <property type="match status" value="1"/>
</dbReference>
<dbReference type="SUPFAM" id="SSF102114">
    <property type="entry name" value="Radical SAM enzymes"/>
    <property type="match status" value="1"/>
</dbReference>
<evidence type="ECO:0000313" key="11">
    <source>
        <dbReference type="EMBL" id="WDE98757.1"/>
    </source>
</evidence>
<dbReference type="NCBIfam" id="TIGR01579">
    <property type="entry name" value="MiaB-like-C"/>
    <property type="match status" value="1"/>
</dbReference>